<dbReference type="AlphaFoldDB" id="A0A1I8GYC9"/>
<proteinExistence type="predicted"/>
<evidence type="ECO:0000313" key="3">
    <source>
        <dbReference type="WBParaSite" id="maker-uti_cns_0003645-snap-gene-0.6-mRNA-1"/>
    </source>
</evidence>
<organism evidence="2 3">
    <name type="scientific">Macrostomum lignano</name>
    <dbReference type="NCBI Taxonomy" id="282301"/>
    <lineage>
        <taxon>Eukaryota</taxon>
        <taxon>Metazoa</taxon>
        <taxon>Spiralia</taxon>
        <taxon>Lophotrochozoa</taxon>
        <taxon>Platyhelminthes</taxon>
        <taxon>Rhabditophora</taxon>
        <taxon>Macrostomorpha</taxon>
        <taxon>Macrostomida</taxon>
        <taxon>Macrostomidae</taxon>
        <taxon>Macrostomum</taxon>
    </lineage>
</organism>
<evidence type="ECO:0000313" key="2">
    <source>
        <dbReference type="Proteomes" id="UP000095280"/>
    </source>
</evidence>
<keyword evidence="2" id="KW-1185">Reference proteome</keyword>
<protein>
    <submittedName>
        <fullName evidence="3">EF-hand domain-containing protein</fullName>
    </submittedName>
</protein>
<dbReference type="Proteomes" id="UP000095280">
    <property type="component" value="Unplaced"/>
</dbReference>
<feature type="compositionally biased region" description="Basic and acidic residues" evidence="1">
    <location>
        <begin position="103"/>
        <end position="113"/>
    </location>
</feature>
<sequence length="217" mass="22863">HALKPDSQARISINAGASRAHQKKFGIRTAEPKTPKLEGQQPAMQLQQSPPARNCRLVGSQTVCSVHGTLLLTQLLLSNLTASKSSGDRRLSRNTEQSSLEPPRPRSSVDFDEDRHVDLEDDLSAYLKLGASDDATAAATAKPTGSAGRPPTNPKPPTPTRLPPATSRAAPREPPIILATDATGRSTPAPTPPGSRTGRPSSPARAAAPEPIFVKGE</sequence>
<feature type="compositionally biased region" description="Low complexity" evidence="1">
    <location>
        <begin position="182"/>
        <end position="209"/>
    </location>
</feature>
<reference evidence="3" key="1">
    <citation type="submission" date="2016-11" db="UniProtKB">
        <authorList>
            <consortium name="WormBaseParasite"/>
        </authorList>
    </citation>
    <scope>IDENTIFICATION</scope>
</reference>
<feature type="region of interest" description="Disordered" evidence="1">
    <location>
        <begin position="83"/>
        <end position="113"/>
    </location>
</feature>
<feature type="compositionally biased region" description="Pro residues" evidence="1">
    <location>
        <begin position="151"/>
        <end position="162"/>
    </location>
</feature>
<evidence type="ECO:0000256" key="1">
    <source>
        <dbReference type="SAM" id="MobiDB-lite"/>
    </source>
</evidence>
<feature type="region of interest" description="Disordered" evidence="1">
    <location>
        <begin position="136"/>
        <end position="217"/>
    </location>
</feature>
<feature type="region of interest" description="Disordered" evidence="1">
    <location>
        <begin position="1"/>
        <end position="50"/>
    </location>
</feature>
<name>A0A1I8GYC9_9PLAT</name>
<dbReference type="WBParaSite" id="maker-uti_cns_0003645-snap-gene-0.6-mRNA-1">
    <property type="protein sequence ID" value="maker-uti_cns_0003645-snap-gene-0.6-mRNA-1"/>
    <property type="gene ID" value="maker-uti_cns_0003645-snap-gene-0.6"/>
</dbReference>
<accession>A0A1I8GYC9</accession>
<feature type="compositionally biased region" description="Low complexity" evidence="1">
    <location>
        <begin position="136"/>
        <end position="150"/>
    </location>
</feature>